<proteinExistence type="predicted"/>
<keyword evidence="5" id="KW-1015">Disulfide bond</keyword>
<evidence type="ECO:0000256" key="1">
    <source>
        <dbReference type="ARBA" id="ARBA00004613"/>
    </source>
</evidence>
<dbReference type="InterPro" id="IPR036056">
    <property type="entry name" value="Fibrinogen-like_C"/>
</dbReference>
<dbReference type="AlphaFoldDB" id="A0A8S3Z466"/>
<dbReference type="InterPro" id="IPR014716">
    <property type="entry name" value="Fibrinogen_a/b/g_C_1"/>
</dbReference>
<name>A0A8S3Z466_9EUPU</name>
<accession>A0A8S3Z466</accession>
<organism evidence="8 9">
    <name type="scientific">Candidula unifasciata</name>
    <dbReference type="NCBI Taxonomy" id="100452"/>
    <lineage>
        <taxon>Eukaryota</taxon>
        <taxon>Metazoa</taxon>
        <taxon>Spiralia</taxon>
        <taxon>Lophotrochozoa</taxon>
        <taxon>Mollusca</taxon>
        <taxon>Gastropoda</taxon>
        <taxon>Heterobranchia</taxon>
        <taxon>Euthyneura</taxon>
        <taxon>Panpulmonata</taxon>
        <taxon>Eupulmonata</taxon>
        <taxon>Stylommatophora</taxon>
        <taxon>Helicina</taxon>
        <taxon>Helicoidea</taxon>
        <taxon>Geomitridae</taxon>
        <taxon>Candidula</taxon>
    </lineage>
</organism>
<dbReference type="OrthoDB" id="6275059at2759"/>
<comment type="caution">
    <text evidence="8">The sequence shown here is derived from an EMBL/GenBank/DDBJ whole genome shotgun (WGS) entry which is preliminary data.</text>
</comment>
<evidence type="ECO:0000256" key="2">
    <source>
        <dbReference type="ARBA" id="ARBA00022525"/>
    </source>
</evidence>
<keyword evidence="6" id="KW-0325">Glycoprotein</keyword>
<evidence type="ECO:0000256" key="3">
    <source>
        <dbReference type="ARBA" id="ARBA00022729"/>
    </source>
</evidence>
<protein>
    <recommendedName>
        <fullName evidence="7">Fibrinogen C-terminal domain-containing protein</fullName>
    </recommendedName>
</protein>
<keyword evidence="4" id="KW-0175">Coiled coil</keyword>
<dbReference type="SUPFAM" id="SSF56496">
    <property type="entry name" value="Fibrinogen C-terminal domain-like"/>
    <property type="match status" value="1"/>
</dbReference>
<dbReference type="Gene3D" id="3.90.215.10">
    <property type="entry name" value="Gamma Fibrinogen, chain A, domain 1"/>
    <property type="match status" value="1"/>
</dbReference>
<feature type="non-terminal residue" evidence="8">
    <location>
        <position position="1"/>
    </location>
</feature>
<evidence type="ECO:0000256" key="5">
    <source>
        <dbReference type="ARBA" id="ARBA00023157"/>
    </source>
</evidence>
<dbReference type="EMBL" id="CAJHNH020001753">
    <property type="protein sequence ID" value="CAG5124303.1"/>
    <property type="molecule type" value="Genomic_DNA"/>
</dbReference>
<feature type="domain" description="Fibrinogen C-terminal" evidence="7">
    <location>
        <begin position="31"/>
        <end position="101"/>
    </location>
</feature>
<dbReference type="PANTHER" id="PTHR47221:SF6">
    <property type="entry name" value="FIBRINOGEN ALPHA CHAIN"/>
    <property type="match status" value="1"/>
</dbReference>
<dbReference type="PANTHER" id="PTHR47221">
    <property type="entry name" value="FIBRINOGEN ALPHA CHAIN"/>
    <property type="match status" value="1"/>
</dbReference>
<keyword evidence="3" id="KW-0732">Signal</keyword>
<sequence>MKLFDDRMRKMAADEAKKTHEALYRKILYLPIYDDRPKDCYELHKQGREQDGLGQIFVSGMNVYVTVYCDMSNGGWTLLLKREDGLVDFYRDYEQYKDGFG</sequence>
<dbReference type="Pfam" id="PF00147">
    <property type="entry name" value="Fibrinogen_C"/>
    <property type="match status" value="1"/>
</dbReference>
<dbReference type="Proteomes" id="UP000678393">
    <property type="component" value="Unassembled WGS sequence"/>
</dbReference>
<keyword evidence="2" id="KW-0964">Secreted</keyword>
<dbReference type="GO" id="GO:0005576">
    <property type="term" value="C:extracellular region"/>
    <property type="evidence" value="ECO:0007669"/>
    <property type="project" value="UniProtKB-SubCell"/>
</dbReference>
<evidence type="ECO:0000256" key="4">
    <source>
        <dbReference type="ARBA" id="ARBA00023054"/>
    </source>
</evidence>
<dbReference type="InterPro" id="IPR002181">
    <property type="entry name" value="Fibrinogen_a/b/g_C_dom"/>
</dbReference>
<evidence type="ECO:0000313" key="9">
    <source>
        <dbReference type="Proteomes" id="UP000678393"/>
    </source>
</evidence>
<comment type="subcellular location">
    <subcellularLocation>
        <location evidence="1">Secreted</location>
    </subcellularLocation>
</comment>
<evidence type="ECO:0000313" key="8">
    <source>
        <dbReference type="EMBL" id="CAG5124303.1"/>
    </source>
</evidence>
<reference evidence="8" key="1">
    <citation type="submission" date="2021-04" db="EMBL/GenBank/DDBJ databases">
        <authorList>
            <consortium name="Molecular Ecology Group"/>
        </authorList>
    </citation>
    <scope>NUCLEOTIDE SEQUENCE</scope>
</reference>
<gene>
    <name evidence="8" type="ORF">CUNI_LOCUS9861</name>
</gene>
<keyword evidence="9" id="KW-1185">Reference proteome</keyword>
<dbReference type="PROSITE" id="PS51406">
    <property type="entry name" value="FIBRINOGEN_C_2"/>
    <property type="match status" value="1"/>
</dbReference>
<evidence type="ECO:0000256" key="6">
    <source>
        <dbReference type="ARBA" id="ARBA00023180"/>
    </source>
</evidence>
<evidence type="ECO:0000259" key="7">
    <source>
        <dbReference type="PROSITE" id="PS51406"/>
    </source>
</evidence>
<dbReference type="InterPro" id="IPR037579">
    <property type="entry name" value="FIB_ANG-like"/>
</dbReference>